<dbReference type="EMBL" id="JZDQ02000007">
    <property type="protein sequence ID" value="OIJ27637.1"/>
    <property type="molecule type" value="Genomic_DNA"/>
</dbReference>
<dbReference type="Proteomes" id="UP000033772">
    <property type="component" value="Unassembled WGS sequence"/>
</dbReference>
<keyword evidence="1" id="KW-1133">Transmembrane helix</keyword>
<protein>
    <submittedName>
        <fullName evidence="2">Uncharacterized protein</fullName>
    </submittedName>
</protein>
<evidence type="ECO:0000313" key="3">
    <source>
        <dbReference type="Proteomes" id="UP000033772"/>
    </source>
</evidence>
<dbReference type="STRING" id="1844.UG56_006415"/>
<feature type="transmembrane region" description="Helical" evidence="1">
    <location>
        <begin position="136"/>
        <end position="159"/>
    </location>
</feature>
<sequence>MATTTFARWTATVAVAESAGFVAPAVVGALTTDLPWYGALPALLAAGAVEGAVLGWAQASVLRRMLPSVRGRRWVMLTTGAAVAAYVLAMTAVLAGTASGWVRIVVPVVCGALLLLSIGGAQWLELRHHLARAATWVPATALAWLLALGAFLAVATPLWHEDQRLWVTLLIGVGAGIVMALVQAAVTGWWLLRLLSRVQRESTGWSASQRP</sequence>
<dbReference type="AlphaFoldDB" id="A0A1J4N802"/>
<proteinExistence type="predicted"/>
<reference evidence="2" key="1">
    <citation type="submission" date="2016-10" db="EMBL/GenBank/DDBJ databases">
        <title>Draft Genome Sequence of Nocardioides luteus Strain BAFB, an Alkane-Degrading Bacterium Isolated from JP-7 Polluted Soil.</title>
        <authorList>
            <person name="Brown L."/>
            <person name="Ruiz O.N."/>
            <person name="Gunasekera T."/>
        </authorList>
    </citation>
    <scope>NUCLEOTIDE SEQUENCE [LARGE SCALE GENOMIC DNA]</scope>
    <source>
        <strain evidence="2">BAFB</strain>
    </source>
</reference>
<comment type="caution">
    <text evidence="2">The sequence shown here is derived from an EMBL/GenBank/DDBJ whole genome shotgun (WGS) entry which is preliminary data.</text>
</comment>
<feature type="transmembrane region" description="Helical" evidence="1">
    <location>
        <begin position="74"/>
        <end position="95"/>
    </location>
</feature>
<organism evidence="2 3">
    <name type="scientific">Nocardioides luteus</name>
    <dbReference type="NCBI Taxonomy" id="1844"/>
    <lineage>
        <taxon>Bacteria</taxon>
        <taxon>Bacillati</taxon>
        <taxon>Actinomycetota</taxon>
        <taxon>Actinomycetes</taxon>
        <taxon>Propionibacteriales</taxon>
        <taxon>Nocardioidaceae</taxon>
        <taxon>Nocardioides</taxon>
    </lineage>
</organism>
<accession>A0A1J4N802</accession>
<name>A0A1J4N802_9ACTN</name>
<keyword evidence="3" id="KW-1185">Reference proteome</keyword>
<feature type="transmembrane region" description="Helical" evidence="1">
    <location>
        <begin position="101"/>
        <end position="124"/>
    </location>
</feature>
<gene>
    <name evidence="2" type="ORF">UG56_006415</name>
</gene>
<evidence type="ECO:0000256" key="1">
    <source>
        <dbReference type="SAM" id="Phobius"/>
    </source>
</evidence>
<keyword evidence="1" id="KW-0812">Transmembrane</keyword>
<dbReference type="RefSeq" id="WP_071326909.1">
    <property type="nucleotide sequence ID" value="NZ_JZDQ02000007.1"/>
</dbReference>
<evidence type="ECO:0000313" key="2">
    <source>
        <dbReference type="EMBL" id="OIJ27637.1"/>
    </source>
</evidence>
<feature type="transmembrane region" description="Helical" evidence="1">
    <location>
        <begin position="165"/>
        <end position="192"/>
    </location>
</feature>
<keyword evidence="1" id="KW-0472">Membrane</keyword>
<feature type="transmembrane region" description="Helical" evidence="1">
    <location>
        <begin position="36"/>
        <end position="62"/>
    </location>
</feature>